<feature type="compositionally biased region" description="Basic and acidic residues" evidence="1">
    <location>
        <begin position="56"/>
        <end position="72"/>
    </location>
</feature>
<proteinExistence type="predicted"/>
<sequence>MANPDDETKTPHAPGSQPSTRPGSDEPQTITAPTPPVGRTSGPPDDEDLVDEEDASERSRADEAPEARSEDD</sequence>
<accession>A0ABW8CB13</accession>
<feature type="compositionally biased region" description="Acidic residues" evidence="1">
    <location>
        <begin position="44"/>
        <end position="55"/>
    </location>
</feature>
<evidence type="ECO:0000313" key="3">
    <source>
        <dbReference type="Proteomes" id="UP001614394"/>
    </source>
</evidence>
<gene>
    <name evidence="2" type="ORF">ACIGXA_24185</name>
</gene>
<evidence type="ECO:0000313" key="2">
    <source>
        <dbReference type="EMBL" id="MFI9103629.1"/>
    </source>
</evidence>
<feature type="compositionally biased region" description="Basic and acidic residues" evidence="1">
    <location>
        <begin position="1"/>
        <end position="10"/>
    </location>
</feature>
<comment type="caution">
    <text evidence="2">The sequence shown here is derived from an EMBL/GenBank/DDBJ whole genome shotgun (WGS) entry which is preliminary data.</text>
</comment>
<dbReference type="RefSeq" id="WP_399652939.1">
    <property type="nucleotide sequence ID" value="NZ_JBITYG010000007.1"/>
</dbReference>
<keyword evidence="3" id="KW-1185">Reference proteome</keyword>
<feature type="region of interest" description="Disordered" evidence="1">
    <location>
        <begin position="1"/>
        <end position="72"/>
    </location>
</feature>
<feature type="compositionally biased region" description="Polar residues" evidence="1">
    <location>
        <begin position="16"/>
        <end position="32"/>
    </location>
</feature>
<evidence type="ECO:0000256" key="1">
    <source>
        <dbReference type="SAM" id="MobiDB-lite"/>
    </source>
</evidence>
<name>A0ABW8CB13_9ACTN</name>
<dbReference type="Proteomes" id="UP001614394">
    <property type="component" value="Unassembled WGS sequence"/>
</dbReference>
<organism evidence="2 3">
    <name type="scientific">Streptomyces fildesensis</name>
    <dbReference type="NCBI Taxonomy" id="375757"/>
    <lineage>
        <taxon>Bacteria</taxon>
        <taxon>Bacillati</taxon>
        <taxon>Actinomycetota</taxon>
        <taxon>Actinomycetes</taxon>
        <taxon>Kitasatosporales</taxon>
        <taxon>Streptomycetaceae</taxon>
        <taxon>Streptomyces</taxon>
    </lineage>
</organism>
<dbReference type="EMBL" id="JBITYG010000007">
    <property type="protein sequence ID" value="MFI9103629.1"/>
    <property type="molecule type" value="Genomic_DNA"/>
</dbReference>
<reference evidence="2 3" key="1">
    <citation type="submission" date="2024-10" db="EMBL/GenBank/DDBJ databases">
        <title>The Natural Products Discovery Center: Release of the First 8490 Sequenced Strains for Exploring Actinobacteria Biosynthetic Diversity.</title>
        <authorList>
            <person name="Kalkreuter E."/>
            <person name="Kautsar S.A."/>
            <person name="Yang D."/>
            <person name="Bader C.D."/>
            <person name="Teijaro C.N."/>
            <person name="Fluegel L."/>
            <person name="Davis C.M."/>
            <person name="Simpson J.R."/>
            <person name="Lauterbach L."/>
            <person name="Steele A.D."/>
            <person name="Gui C."/>
            <person name="Meng S."/>
            <person name="Li G."/>
            <person name="Viehrig K."/>
            <person name="Ye F."/>
            <person name="Su P."/>
            <person name="Kiefer A.F."/>
            <person name="Nichols A."/>
            <person name="Cepeda A.J."/>
            <person name="Yan W."/>
            <person name="Fan B."/>
            <person name="Jiang Y."/>
            <person name="Adhikari A."/>
            <person name="Zheng C.-J."/>
            <person name="Schuster L."/>
            <person name="Cowan T.M."/>
            <person name="Smanski M.J."/>
            <person name="Chevrette M.G."/>
            <person name="De Carvalho L.P.S."/>
            <person name="Shen B."/>
        </authorList>
    </citation>
    <scope>NUCLEOTIDE SEQUENCE [LARGE SCALE GENOMIC DNA]</scope>
    <source>
        <strain evidence="2 3">NPDC053399</strain>
    </source>
</reference>
<protein>
    <submittedName>
        <fullName evidence="2">Uncharacterized protein</fullName>
    </submittedName>
</protein>